<feature type="transmembrane region" description="Helical" evidence="5">
    <location>
        <begin position="367"/>
        <end position="391"/>
    </location>
</feature>
<gene>
    <name evidence="7" type="primary">SLC26A6</name>
</gene>
<evidence type="ECO:0000256" key="1">
    <source>
        <dbReference type="ARBA" id="ARBA00004141"/>
    </source>
</evidence>
<dbReference type="Ensembl" id="ENSLCAT00010023082.1">
    <property type="protein sequence ID" value="ENSLCAP00010022590.1"/>
    <property type="gene ID" value="ENSLCAG00010010489.1"/>
</dbReference>
<dbReference type="GO" id="GO:0016020">
    <property type="term" value="C:membrane"/>
    <property type="evidence" value="ECO:0007669"/>
    <property type="project" value="UniProtKB-SubCell"/>
</dbReference>
<dbReference type="AlphaFoldDB" id="A0A4W6DCK6"/>
<keyword evidence="2 5" id="KW-0812">Transmembrane</keyword>
<dbReference type="Proteomes" id="UP000314980">
    <property type="component" value="Unassembled WGS sequence"/>
</dbReference>
<evidence type="ECO:0000259" key="6">
    <source>
        <dbReference type="Pfam" id="PF00916"/>
    </source>
</evidence>
<feature type="transmembrane region" description="Helical" evidence="5">
    <location>
        <begin position="468"/>
        <end position="493"/>
    </location>
</feature>
<feature type="domain" description="SLC26A/SulP transporter" evidence="6">
    <location>
        <begin position="81"/>
        <end position="467"/>
    </location>
</feature>
<feature type="transmembrane region" description="Helical" evidence="5">
    <location>
        <begin position="403"/>
        <end position="423"/>
    </location>
</feature>
<dbReference type="InterPro" id="IPR036513">
    <property type="entry name" value="STAS_dom_sf"/>
</dbReference>
<dbReference type="Pfam" id="PF00916">
    <property type="entry name" value="Sulfate_transp"/>
    <property type="match status" value="1"/>
</dbReference>
<dbReference type="NCBIfam" id="TIGR00815">
    <property type="entry name" value="sulP"/>
    <property type="match status" value="1"/>
</dbReference>
<protein>
    <submittedName>
        <fullName evidence="7">Solute carrier family 26 member 6, like 1</fullName>
    </submittedName>
</protein>
<feature type="transmembrane region" description="Helical" evidence="5">
    <location>
        <begin position="335"/>
        <end position="355"/>
    </location>
</feature>
<sequence length="572" mass="62440">SPMESTRRFGKYRVEREVLDEQRLEEVTQRKTHSDTHPSLTERLKDSLRCTVPKLKRSVMSSLPVLYWLPKYSVWDYGMPDLISGISVGIMHLPQGMAYALLASLPPVFGLYSSLYPALIYFFFGTSRHISIGTFTVLSIMVGSVTERLAPDVAFLKNNGTNFTAEVDITARDSYRVQVAAATTVLGGLIQVVLGLVKFGFVGTYLSEPLVRAYTTAAAGHAVVAQLKNILGISPTRFSGPLSLVYVSTVKNLALMLAVSMVFLIAAKELNSFLSSKLPVPIPVELITIVAATLISNYAYLNSNYTVSVVGEIPSGLSPPSVPDVSIFGEVIGDAFALAIVGYAISISLGKTFALKHGYKVDSNQELVALGLSNAVGGFFQCYSVCCSMSRSLIQETTGGKTQMAGVASAVIVLVTILKLGALFQELPKAVLAVIVFVNLKGMFKQYSDIVTLWRRSKFDLVVWLVTWVSTLLLNLDLGLAASISFALLTVIFRTQLPTYSVLGNVPGTELYVDIETHREVREIPGVTIFRSSATVYYANAELYLEALKEKVKCNMDHLKIYSDFFLSCLAL</sequence>
<dbReference type="GeneTree" id="ENSGT01150000286960"/>
<evidence type="ECO:0000313" key="8">
    <source>
        <dbReference type="Proteomes" id="UP000314980"/>
    </source>
</evidence>
<name>A0A4W6DCK6_LATCA</name>
<feature type="transmembrane region" description="Helical" evidence="5">
    <location>
        <begin position="278"/>
        <end position="300"/>
    </location>
</feature>
<dbReference type="PROSITE" id="PS01130">
    <property type="entry name" value="SLC26A"/>
    <property type="match status" value="1"/>
</dbReference>
<evidence type="ECO:0000256" key="5">
    <source>
        <dbReference type="SAM" id="Phobius"/>
    </source>
</evidence>
<dbReference type="InterPro" id="IPR001902">
    <property type="entry name" value="SLC26A/SulP_fam"/>
</dbReference>
<evidence type="ECO:0000313" key="7">
    <source>
        <dbReference type="Ensembl" id="ENSLCAP00010022590.1"/>
    </source>
</evidence>
<accession>A0A4W6DCK6</accession>
<dbReference type="InterPro" id="IPR018045">
    <property type="entry name" value="S04_transporter_CS"/>
</dbReference>
<feature type="transmembrane region" description="Helical" evidence="5">
    <location>
        <begin position="99"/>
        <end position="124"/>
    </location>
</feature>
<reference evidence="8" key="1">
    <citation type="submission" date="2015-09" db="EMBL/GenBank/DDBJ databases">
        <authorList>
            <person name="Sai Rama Sridatta P."/>
        </authorList>
    </citation>
    <scope>NUCLEOTIDE SEQUENCE [LARGE SCALE GENOMIC DNA]</scope>
</reference>
<organism evidence="7 8">
    <name type="scientific">Lates calcarifer</name>
    <name type="common">Barramundi</name>
    <name type="synonym">Holocentrus calcarifer</name>
    <dbReference type="NCBI Taxonomy" id="8187"/>
    <lineage>
        <taxon>Eukaryota</taxon>
        <taxon>Metazoa</taxon>
        <taxon>Chordata</taxon>
        <taxon>Craniata</taxon>
        <taxon>Vertebrata</taxon>
        <taxon>Euteleostomi</taxon>
        <taxon>Actinopterygii</taxon>
        <taxon>Neopterygii</taxon>
        <taxon>Teleostei</taxon>
        <taxon>Neoteleostei</taxon>
        <taxon>Acanthomorphata</taxon>
        <taxon>Carangaria</taxon>
        <taxon>Carangaria incertae sedis</taxon>
        <taxon>Centropomidae</taxon>
        <taxon>Lates</taxon>
    </lineage>
</organism>
<feature type="transmembrane region" description="Helical" evidence="5">
    <location>
        <begin position="244"/>
        <end position="266"/>
    </location>
</feature>
<dbReference type="GO" id="GO:0008271">
    <property type="term" value="F:secondary active sulfate transmembrane transporter activity"/>
    <property type="evidence" value="ECO:0007669"/>
    <property type="project" value="InterPro"/>
</dbReference>
<feature type="transmembrane region" description="Helical" evidence="5">
    <location>
        <begin position="179"/>
        <end position="201"/>
    </location>
</feature>
<comment type="subcellular location">
    <subcellularLocation>
        <location evidence="1">Membrane</location>
        <topology evidence="1">Multi-pass membrane protein</topology>
    </subcellularLocation>
</comment>
<evidence type="ECO:0000256" key="2">
    <source>
        <dbReference type="ARBA" id="ARBA00022692"/>
    </source>
</evidence>
<reference evidence="7" key="2">
    <citation type="submission" date="2025-08" db="UniProtKB">
        <authorList>
            <consortium name="Ensembl"/>
        </authorList>
    </citation>
    <scope>IDENTIFICATION</scope>
</reference>
<keyword evidence="3 5" id="KW-1133">Transmembrane helix</keyword>
<evidence type="ECO:0000256" key="3">
    <source>
        <dbReference type="ARBA" id="ARBA00022989"/>
    </source>
</evidence>
<dbReference type="PANTHER" id="PTHR11814">
    <property type="entry name" value="SULFATE TRANSPORTER"/>
    <property type="match status" value="1"/>
</dbReference>
<reference evidence="7" key="3">
    <citation type="submission" date="2025-09" db="UniProtKB">
        <authorList>
            <consortium name="Ensembl"/>
        </authorList>
    </citation>
    <scope>IDENTIFICATION</scope>
</reference>
<keyword evidence="8" id="KW-1185">Reference proteome</keyword>
<keyword evidence="4 5" id="KW-0472">Membrane</keyword>
<dbReference type="InterPro" id="IPR011547">
    <property type="entry name" value="SLC26A/SulP_dom"/>
</dbReference>
<evidence type="ECO:0000256" key="4">
    <source>
        <dbReference type="ARBA" id="ARBA00023136"/>
    </source>
</evidence>
<dbReference type="Gene3D" id="3.30.750.24">
    <property type="entry name" value="STAS domain"/>
    <property type="match status" value="1"/>
</dbReference>
<proteinExistence type="predicted"/>